<dbReference type="RefSeq" id="WP_181646462.1">
    <property type="nucleotide sequence ID" value="NZ_WSEM01000039.1"/>
</dbReference>
<dbReference type="InterPro" id="IPR012338">
    <property type="entry name" value="Beta-lactam/transpept-like"/>
</dbReference>
<dbReference type="EMBL" id="WSEM01000039">
    <property type="protein sequence ID" value="MVQ40064.1"/>
    <property type="molecule type" value="Genomic_DNA"/>
</dbReference>
<dbReference type="InterPro" id="IPR001466">
    <property type="entry name" value="Beta-lactam-related"/>
</dbReference>
<dbReference type="GO" id="GO:0016787">
    <property type="term" value="F:hydrolase activity"/>
    <property type="evidence" value="ECO:0007669"/>
    <property type="project" value="UniProtKB-KW"/>
</dbReference>
<dbReference type="SUPFAM" id="SSF56601">
    <property type="entry name" value="beta-lactamase/transpeptidase-like"/>
    <property type="match status" value="1"/>
</dbReference>
<reference evidence="2 3" key="1">
    <citation type="submission" date="2019-12" db="EMBL/GenBank/DDBJ databases">
        <authorList>
            <person name="Huq M.A."/>
        </authorList>
    </citation>
    <scope>NUCLEOTIDE SEQUENCE [LARGE SCALE GENOMIC DNA]</scope>
    <source>
        <strain evidence="2 3">MAH-34</strain>
    </source>
</reference>
<evidence type="ECO:0000313" key="2">
    <source>
        <dbReference type="EMBL" id="MVQ40064.1"/>
    </source>
</evidence>
<feature type="domain" description="Beta-lactamase-related" evidence="1">
    <location>
        <begin position="23"/>
        <end position="370"/>
    </location>
</feature>
<proteinExistence type="predicted"/>
<gene>
    <name evidence="2" type="ORF">GON05_36350</name>
</gene>
<organism evidence="2 3">
    <name type="scientific">Paenibacillus anseongense</name>
    <dbReference type="NCBI Taxonomy" id="2682845"/>
    <lineage>
        <taxon>Bacteria</taxon>
        <taxon>Bacillati</taxon>
        <taxon>Bacillota</taxon>
        <taxon>Bacilli</taxon>
        <taxon>Bacillales</taxon>
        <taxon>Paenibacillaceae</taxon>
        <taxon>Paenibacillus</taxon>
    </lineage>
</organism>
<dbReference type="Pfam" id="PF00144">
    <property type="entry name" value="Beta-lactamase"/>
    <property type="match status" value="1"/>
</dbReference>
<dbReference type="Gene3D" id="3.40.710.10">
    <property type="entry name" value="DD-peptidase/beta-lactamase superfamily"/>
    <property type="match status" value="1"/>
</dbReference>
<dbReference type="Proteomes" id="UP000467637">
    <property type="component" value="Unassembled WGS sequence"/>
</dbReference>
<sequence>MGRNDRLGERLTPLLKSFKEKGPVGCACTVVHRGEVIYQETLGYADLDKKQEINLNTVYRIYSMTKVVTCVAALMLYEKGLYLLNDPLGDYLPEFQNPQVYKYNDFGVKTLVPAGAPIRIKDLFMMTSGITYGGDGNETERQTRAKLEKAAETMDTRTAVKAIASVPLAFEPGTRWKYGMSHDVLAALIEVLSGQKFGEFLEKEIFEPLGMKDTSFHIREDQRDRLCTMYDCAADGTMTPNTRLDACYQPDCQLESGGAGLLSTIGDYSKFAQVLANGGALDGVRILSPKTVQLMATNHLNAQQLRDFDWTQMSGYGYGLGVRVLLDPAAGGNNGSIGEFGWAGMAGSYLLIDPKEELSIVYMQQLLPSREPFIHPRIRSVVYGAME</sequence>
<evidence type="ECO:0000259" key="1">
    <source>
        <dbReference type="Pfam" id="PF00144"/>
    </source>
</evidence>
<keyword evidence="2" id="KW-0378">Hydrolase</keyword>
<name>A0ABW9UL97_9BACL</name>
<comment type="caution">
    <text evidence="2">The sequence shown here is derived from an EMBL/GenBank/DDBJ whole genome shotgun (WGS) entry which is preliminary data.</text>
</comment>
<evidence type="ECO:0000313" key="3">
    <source>
        <dbReference type="Proteomes" id="UP000467637"/>
    </source>
</evidence>
<dbReference type="PANTHER" id="PTHR43283:SF3">
    <property type="entry name" value="BETA-LACTAMASE FAMILY PROTEIN (AFU_ORTHOLOGUE AFUA_5G07500)"/>
    <property type="match status" value="1"/>
</dbReference>
<accession>A0ABW9UL97</accession>
<keyword evidence="3" id="KW-1185">Reference proteome</keyword>
<dbReference type="PANTHER" id="PTHR43283">
    <property type="entry name" value="BETA-LACTAMASE-RELATED"/>
    <property type="match status" value="1"/>
</dbReference>
<protein>
    <submittedName>
        <fullName evidence="2">Serine hydrolase</fullName>
    </submittedName>
</protein>
<dbReference type="InterPro" id="IPR050789">
    <property type="entry name" value="Diverse_Enzym_Activities"/>
</dbReference>